<evidence type="ECO:0000256" key="2">
    <source>
        <dbReference type="ARBA" id="ARBA00022729"/>
    </source>
</evidence>
<keyword evidence="4 6" id="KW-0802">TPR repeat</keyword>
<dbReference type="PROSITE" id="PS50076">
    <property type="entry name" value="DNAJ_2"/>
    <property type="match status" value="1"/>
</dbReference>
<keyword evidence="3" id="KW-0677">Repeat</keyword>
<name>A0AAV1CRN7_OLDCO</name>
<dbReference type="Pfam" id="PF13432">
    <property type="entry name" value="TPR_16"/>
    <property type="match status" value="2"/>
</dbReference>
<keyword evidence="2" id="KW-0732">Signal</keyword>
<keyword evidence="7" id="KW-0812">Transmembrane</keyword>
<evidence type="ECO:0000256" key="3">
    <source>
        <dbReference type="ARBA" id="ARBA00022737"/>
    </source>
</evidence>
<protein>
    <submittedName>
        <fullName evidence="9">OLC1v1034593C1</fullName>
    </submittedName>
</protein>
<keyword evidence="5" id="KW-0256">Endoplasmic reticulum</keyword>
<sequence length="482" mass="53756">MRQWGLLSAIPLPMDFTAWRGFVFTVFILNFVFVCQLLLLQPLVSALDGKPGDDAALFQRVSESVKVKKYSEALNELKSAIDANPALSEAYWHQASILRQLCRYEEAEKSYKRFLELKPKNAAAEKELSQLSQARSSLDSAVSLFDSGDFTKALEHITKVVLVFSPACSKAKMLKVRLLIASKDYSSAISETGFILKEDEDNLEALLLRGRAYYYLADHDVATRHYQKGLRLDPEHSELKKAYFGLKNLLKKTKSAEDNASKGKLRVAVEDYKGALSVDPNHSAHNVHLHLGLCKVLVKLGRGKDAVTSCSEALEIDEELVEALVQRGEAKLLLEDWEGAVADLKLAAEKSPQDMTVREVLMRAEKALKMSQRKDWYKILGVSKTASVSEIKKAYKKLALQWHPDKNVDNREEAEAKFREIAAAYEVLGDEEKRTRYDRGEDIDEMGGMGGGGFNPFGGGGQQYTFHFEGGFPGGGFGGFHF</sequence>
<dbReference type="SUPFAM" id="SSF46565">
    <property type="entry name" value="Chaperone J-domain"/>
    <property type="match status" value="1"/>
</dbReference>
<dbReference type="InterPro" id="IPR019734">
    <property type="entry name" value="TPR_rpt"/>
</dbReference>
<keyword evidence="7" id="KW-1133">Transmembrane helix</keyword>
<dbReference type="CDD" id="cd06257">
    <property type="entry name" value="DnaJ"/>
    <property type="match status" value="1"/>
</dbReference>
<dbReference type="PRINTS" id="PR00625">
    <property type="entry name" value="JDOMAIN"/>
</dbReference>
<dbReference type="AlphaFoldDB" id="A0AAV1CRN7"/>
<dbReference type="PROSITE" id="PS00636">
    <property type="entry name" value="DNAJ_1"/>
    <property type="match status" value="1"/>
</dbReference>
<reference evidence="9" key="1">
    <citation type="submission" date="2023-03" db="EMBL/GenBank/DDBJ databases">
        <authorList>
            <person name="Julca I."/>
        </authorList>
    </citation>
    <scope>NUCLEOTIDE SEQUENCE</scope>
</reference>
<dbReference type="PANTHER" id="PTHR45188:SF2">
    <property type="entry name" value="DNAJ HOMOLOG SUBFAMILY C MEMBER 7"/>
    <property type="match status" value="1"/>
</dbReference>
<comment type="subcellular location">
    <subcellularLocation>
        <location evidence="1">Endoplasmic reticulum lumen</location>
    </subcellularLocation>
</comment>
<evidence type="ECO:0000313" key="9">
    <source>
        <dbReference type="EMBL" id="CAI9098041.1"/>
    </source>
</evidence>
<evidence type="ECO:0000256" key="6">
    <source>
        <dbReference type="PROSITE-ProRule" id="PRU00339"/>
    </source>
</evidence>
<keyword evidence="7" id="KW-0472">Membrane</keyword>
<evidence type="ECO:0000256" key="4">
    <source>
        <dbReference type="ARBA" id="ARBA00022803"/>
    </source>
</evidence>
<dbReference type="SMART" id="SM00028">
    <property type="entry name" value="TPR"/>
    <property type="match status" value="5"/>
</dbReference>
<dbReference type="InterPro" id="IPR018253">
    <property type="entry name" value="DnaJ_domain_CS"/>
</dbReference>
<dbReference type="InterPro" id="IPR036869">
    <property type="entry name" value="J_dom_sf"/>
</dbReference>
<feature type="domain" description="J" evidence="8">
    <location>
        <begin position="375"/>
        <end position="441"/>
    </location>
</feature>
<dbReference type="Gene3D" id="1.25.40.10">
    <property type="entry name" value="Tetratricopeptide repeat domain"/>
    <property type="match status" value="1"/>
</dbReference>
<gene>
    <name evidence="9" type="ORF">OLC1_LOCUS8361</name>
</gene>
<keyword evidence="10" id="KW-1185">Reference proteome</keyword>
<evidence type="ECO:0000259" key="8">
    <source>
        <dbReference type="PROSITE" id="PS50076"/>
    </source>
</evidence>
<dbReference type="Pfam" id="PF00226">
    <property type="entry name" value="DnaJ"/>
    <property type="match status" value="1"/>
</dbReference>
<feature type="repeat" description="TPR" evidence="6">
    <location>
        <begin position="88"/>
        <end position="121"/>
    </location>
</feature>
<dbReference type="PROSITE" id="PS50005">
    <property type="entry name" value="TPR"/>
    <property type="match status" value="2"/>
</dbReference>
<dbReference type="InterPro" id="IPR011990">
    <property type="entry name" value="TPR-like_helical_dom_sf"/>
</dbReference>
<dbReference type="FunFam" id="1.10.287.110:FF:000055">
    <property type="entry name" value="DnaJ subfamily C member 7"/>
    <property type="match status" value="1"/>
</dbReference>
<dbReference type="SMART" id="SM00271">
    <property type="entry name" value="DnaJ"/>
    <property type="match status" value="1"/>
</dbReference>
<dbReference type="SUPFAM" id="SSF48452">
    <property type="entry name" value="TPR-like"/>
    <property type="match status" value="1"/>
</dbReference>
<evidence type="ECO:0000256" key="1">
    <source>
        <dbReference type="ARBA" id="ARBA00004319"/>
    </source>
</evidence>
<organism evidence="9 10">
    <name type="scientific">Oldenlandia corymbosa var. corymbosa</name>
    <dbReference type="NCBI Taxonomy" id="529605"/>
    <lineage>
        <taxon>Eukaryota</taxon>
        <taxon>Viridiplantae</taxon>
        <taxon>Streptophyta</taxon>
        <taxon>Embryophyta</taxon>
        <taxon>Tracheophyta</taxon>
        <taxon>Spermatophyta</taxon>
        <taxon>Magnoliopsida</taxon>
        <taxon>eudicotyledons</taxon>
        <taxon>Gunneridae</taxon>
        <taxon>Pentapetalae</taxon>
        <taxon>asterids</taxon>
        <taxon>lamiids</taxon>
        <taxon>Gentianales</taxon>
        <taxon>Rubiaceae</taxon>
        <taxon>Rubioideae</taxon>
        <taxon>Spermacoceae</taxon>
        <taxon>Hedyotis-Oldenlandia complex</taxon>
        <taxon>Oldenlandia</taxon>
    </lineage>
</organism>
<dbReference type="Proteomes" id="UP001161247">
    <property type="component" value="Chromosome 3"/>
</dbReference>
<dbReference type="EMBL" id="OX459120">
    <property type="protein sequence ID" value="CAI9098041.1"/>
    <property type="molecule type" value="Genomic_DNA"/>
</dbReference>
<dbReference type="Pfam" id="PF13181">
    <property type="entry name" value="TPR_8"/>
    <property type="match status" value="1"/>
</dbReference>
<feature type="transmembrane region" description="Helical" evidence="7">
    <location>
        <begin position="21"/>
        <end position="40"/>
    </location>
</feature>
<dbReference type="Gene3D" id="1.10.287.110">
    <property type="entry name" value="DnaJ domain"/>
    <property type="match status" value="1"/>
</dbReference>
<evidence type="ECO:0000256" key="7">
    <source>
        <dbReference type="SAM" id="Phobius"/>
    </source>
</evidence>
<proteinExistence type="predicted"/>
<dbReference type="GO" id="GO:0005788">
    <property type="term" value="C:endoplasmic reticulum lumen"/>
    <property type="evidence" value="ECO:0007669"/>
    <property type="project" value="UniProtKB-SubCell"/>
</dbReference>
<evidence type="ECO:0000256" key="5">
    <source>
        <dbReference type="ARBA" id="ARBA00022824"/>
    </source>
</evidence>
<feature type="repeat" description="TPR" evidence="6">
    <location>
        <begin position="203"/>
        <end position="236"/>
    </location>
</feature>
<evidence type="ECO:0000313" key="10">
    <source>
        <dbReference type="Proteomes" id="UP001161247"/>
    </source>
</evidence>
<accession>A0AAV1CRN7</accession>
<dbReference type="PANTHER" id="PTHR45188">
    <property type="entry name" value="DNAJ PROTEIN P58IPK HOMOLOG"/>
    <property type="match status" value="1"/>
</dbReference>
<dbReference type="FunFam" id="1.25.40.10:FF:000258">
    <property type="entry name" value="DnaJ domain containing protein"/>
    <property type="match status" value="1"/>
</dbReference>
<dbReference type="InterPro" id="IPR001623">
    <property type="entry name" value="DnaJ_domain"/>
</dbReference>